<feature type="compositionally biased region" description="Low complexity" evidence="10">
    <location>
        <begin position="219"/>
        <end position="230"/>
    </location>
</feature>
<dbReference type="SMART" id="SM00332">
    <property type="entry name" value="PP2Cc"/>
    <property type="match status" value="1"/>
</dbReference>
<evidence type="ECO:0000256" key="3">
    <source>
        <dbReference type="ARBA" id="ARBA00013081"/>
    </source>
</evidence>
<dbReference type="EMBL" id="HACG01022177">
    <property type="protein sequence ID" value="CEK69042.1"/>
    <property type="molecule type" value="Transcribed_RNA"/>
</dbReference>
<evidence type="ECO:0000256" key="5">
    <source>
        <dbReference type="ARBA" id="ARBA00022801"/>
    </source>
</evidence>
<dbReference type="InterPro" id="IPR015655">
    <property type="entry name" value="PP2C"/>
</dbReference>
<dbReference type="CDD" id="cd00143">
    <property type="entry name" value="PP2Cc"/>
    <property type="match status" value="1"/>
</dbReference>
<gene>
    <name evidence="12" type="primary">ORF68690</name>
</gene>
<dbReference type="EC" id="3.1.3.16" evidence="3"/>
<sequence length="512" mass="55620">MGVYLSSPITEKESIVGQCERFVYGASSMQGWRITQEDAHNCIPLFDESSKTSFFAVYDGHGGPEVAKYCELYFPDFVKNLMKIQGGVGNDPKLFIKHAFLAFDATLTNEDVIKELKQLAGKGDKDHDKDDYPCGKEKASLLKEEASMPLNRLLAKYKSSTSRDNKKAHKKEAIQSPAIRPKSGSVSDAENPNLHAENGLSSSSKTSSSSSESSKEDTSSNVSSVVQNSSKMVTSKNQDSVNTDNSGSINNNNNNINKITNRATRENLISTVTDVLLPSPHNETNDTVADHSNIEKDTGEIHPAESDSSLPCEQDESNKGIVSTLNSVDGPSDQKDNSNAGVRNKTKSGVDDVDKVDGAIDDEEDEDDLWEDMSDEEEEDDEPDDAPMMDLSNEEPGSDSGCTACVLLMQGNKIVVANAGDSRCVLARAGKAVDLSFDHKPEDAIERKRIERAGGKVTADGRVNGGLNLSRAIGDHVYKRNKDLPAKEQMITALPDIETAELCDEDQFIVIA</sequence>
<dbReference type="PANTHER" id="PTHR13832:SF803">
    <property type="entry name" value="PROTEIN PHOSPHATASE 1G"/>
    <property type="match status" value="1"/>
</dbReference>
<reference evidence="12" key="1">
    <citation type="submission" date="2014-12" db="EMBL/GenBank/DDBJ databases">
        <title>Insight into the proteome of Arion vulgaris.</title>
        <authorList>
            <person name="Aradska J."/>
            <person name="Bulat T."/>
            <person name="Smidak R."/>
            <person name="Sarate P."/>
            <person name="Gangsoo J."/>
            <person name="Sialana F."/>
            <person name="Bilban M."/>
            <person name="Lubec G."/>
        </authorList>
    </citation>
    <scope>NUCLEOTIDE SEQUENCE</scope>
    <source>
        <tissue evidence="12">Skin</tissue>
    </source>
</reference>
<dbReference type="GO" id="GO:0004722">
    <property type="term" value="F:protein serine/threonine phosphatase activity"/>
    <property type="evidence" value="ECO:0007669"/>
    <property type="project" value="UniProtKB-EC"/>
</dbReference>
<proteinExistence type="inferred from homology"/>
<dbReference type="GO" id="GO:0046872">
    <property type="term" value="F:metal ion binding"/>
    <property type="evidence" value="ECO:0007669"/>
    <property type="project" value="UniProtKB-KW"/>
</dbReference>
<evidence type="ECO:0000256" key="4">
    <source>
        <dbReference type="ARBA" id="ARBA00022723"/>
    </source>
</evidence>
<feature type="compositionally biased region" description="Low complexity" evidence="10">
    <location>
        <begin position="242"/>
        <end position="256"/>
    </location>
</feature>
<keyword evidence="4" id="KW-0479">Metal-binding</keyword>
<feature type="compositionally biased region" description="Polar residues" evidence="10">
    <location>
        <begin position="231"/>
        <end position="241"/>
    </location>
</feature>
<evidence type="ECO:0000256" key="1">
    <source>
        <dbReference type="ARBA" id="ARBA00001936"/>
    </source>
</evidence>
<evidence type="ECO:0000256" key="10">
    <source>
        <dbReference type="SAM" id="MobiDB-lite"/>
    </source>
</evidence>
<evidence type="ECO:0000256" key="8">
    <source>
        <dbReference type="ARBA" id="ARBA00023211"/>
    </source>
</evidence>
<evidence type="ECO:0000313" key="12">
    <source>
        <dbReference type="EMBL" id="CEK69042.1"/>
    </source>
</evidence>
<name>A0A0B6ZKX0_9EUPU</name>
<evidence type="ECO:0000256" key="7">
    <source>
        <dbReference type="ARBA" id="ARBA00022912"/>
    </source>
</evidence>
<evidence type="ECO:0000256" key="9">
    <source>
        <dbReference type="RuleBase" id="RU003465"/>
    </source>
</evidence>
<feature type="region of interest" description="Disordered" evidence="10">
    <location>
        <begin position="157"/>
        <end position="256"/>
    </location>
</feature>
<dbReference type="PROSITE" id="PS51746">
    <property type="entry name" value="PPM_2"/>
    <property type="match status" value="1"/>
</dbReference>
<dbReference type="PROSITE" id="PS01032">
    <property type="entry name" value="PPM_1"/>
    <property type="match status" value="1"/>
</dbReference>
<organism evidence="12">
    <name type="scientific">Arion vulgaris</name>
    <dbReference type="NCBI Taxonomy" id="1028688"/>
    <lineage>
        <taxon>Eukaryota</taxon>
        <taxon>Metazoa</taxon>
        <taxon>Spiralia</taxon>
        <taxon>Lophotrochozoa</taxon>
        <taxon>Mollusca</taxon>
        <taxon>Gastropoda</taxon>
        <taxon>Heterobranchia</taxon>
        <taxon>Euthyneura</taxon>
        <taxon>Panpulmonata</taxon>
        <taxon>Eupulmonata</taxon>
        <taxon>Stylommatophora</taxon>
        <taxon>Helicina</taxon>
        <taxon>Arionoidea</taxon>
        <taxon>Arionidae</taxon>
        <taxon>Arion</taxon>
    </lineage>
</organism>
<evidence type="ECO:0000259" key="11">
    <source>
        <dbReference type="PROSITE" id="PS51746"/>
    </source>
</evidence>
<protein>
    <recommendedName>
        <fullName evidence="3">protein-serine/threonine phosphatase</fullName>
        <ecNumber evidence="3">3.1.3.16</ecNumber>
    </recommendedName>
</protein>
<dbReference type="AlphaFoldDB" id="A0A0B6ZKX0"/>
<accession>A0A0B6ZKX0</accession>
<feature type="domain" description="PPM-type phosphatase" evidence="11">
    <location>
        <begin position="23"/>
        <end position="512"/>
    </location>
</feature>
<feature type="non-terminal residue" evidence="12">
    <location>
        <position position="512"/>
    </location>
</feature>
<dbReference type="InterPro" id="IPR036457">
    <property type="entry name" value="PPM-type-like_dom_sf"/>
</dbReference>
<dbReference type="SUPFAM" id="SSF81606">
    <property type="entry name" value="PP2C-like"/>
    <property type="match status" value="2"/>
</dbReference>
<dbReference type="Gene3D" id="3.60.40.10">
    <property type="entry name" value="PPM-type phosphatase domain"/>
    <property type="match status" value="2"/>
</dbReference>
<keyword evidence="8" id="KW-0464">Manganese</keyword>
<evidence type="ECO:0000256" key="2">
    <source>
        <dbReference type="ARBA" id="ARBA00006702"/>
    </source>
</evidence>
<keyword evidence="7 9" id="KW-0904">Protein phosphatase</keyword>
<dbReference type="PANTHER" id="PTHR13832">
    <property type="entry name" value="PROTEIN PHOSPHATASE 2C"/>
    <property type="match status" value="1"/>
</dbReference>
<feature type="compositionally biased region" description="Low complexity" evidence="10">
    <location>
        <begin position="201"/>
        <end position="212"/>
    </location>
</feature>
<dbReference type="InterPro" id="IPR000222">
    <property type="entry name" value="PP2C_BS"/>
</dbReference>
<keyword evidence="5 9" id="KW-0378">Hydrolase</keyword>
<comment type="cofactor">
    <cofactor evidence="1">
        <name>Mn(2+)</name>
        <dbReference type="ChEBI" id="CHEBI:29035"/>
    </cofactor>
</comment>
<dbReference type="Pfam" id="PF00481">
    <property type="entry name" value="PP2C"/>
    <property type="match status" value="2"/>
</dbReference>
<keyword evidence="6" id="KW-0460">Magnesium</keyword>
<feature type="region of interest" description="Disordered" evidence="10">
    <location>
        <begin position="322"/>
        <end position="398"/>
    </location>
</feature>
<comment type="similarity">
    <text evidence="2 9">Belongs to the PP2C family.</text>
</comment>
<feature type="compositionally biased region" description="Basic and acidic residues" evidence="10">
    <location>
        <begin position="348"/>
        <end position="358"/>
    </location>
</feature>
<dbReference type="InterPro" id="IPR001932">
    <property type="entry name" value="PPM-type_phosphatase-like_dom"/>
</dbReference>
<feature type="compositionally biased region" description="Acidic residues" evidence="10">
    <location>
        <begin position="359"/>
        <end position="397"/>
    </location>
</feature>
<evidence type="ECO:0000256" key="6">
    <source>
        <dbReference type="ARBA" id="ARBA00022842"/>
    </source>
</evidence>